<feature type="transmembrane region" description="Helical" evidence="1">
    <location>
        <begin position="413"/>
        <end position="432"/>
    </location>
</feature>
<proteinExistence type="predicted"/>
<organism evidence="3 4">
    <name type="scientific">Cetraspora pellucida</name>
    <dbReference type="NCBI Taxonomy" id="1433469"/>
    <lineage>
        <taxon>Eukaryota</taxon>
        <taxon>Fungi</taxon>
        <taxon>Fungi incertae sedis</taxon>
        <taxon>Mucoromycota</taxon>
        <taxon>Glomeromycotina</taxon>
        <taxon>Glomeromycetes</taxon>
        <taxon>Diversisporales</taxon>
        <taxon>Gigasporaceae</taxon>
        <taxon>Cetraspora</taxon>
    </lineage>
</organism>
<accession>A0A9N9IEK9</accession>
<keyword evidence="4" id="KW-1185">Reference proteome</keyword>
<dbReference type="AlphaFoldDB" id="A0A9N9IEK9"/>
<keyword evidence="1" id="KW-0472">Membrane</keyword>
<sequence>MIPFVFILTLSPIISAQCFVADPYNPRNLTHRNCDMITEQPKKNNLNAAIKNDTMFDITLTCNANDTICNKVKIAFDTAAQIISSTFILNSRISLNASFISFCNGVPNCRNAIVLGQAAPSSWILLQDDDNTQRLYPQALVKQFQFPTHPAYTSYDIFAMFNSDIPYWFASDPPIRPDQYDFLYVMLHELIHGLGFGSSWEEYLPGLVTPMPAINPLSSTKFDLYSSDPQANDKVKFYEWAFDKYMIFINGTKTSSLTIQLNKFFSGRSGTQADFDNNFDKSNQYSLARNMYLISQTPNSLAFMPQGSTNPSDSLILETSFRPFRQGSSISHVDAATYMNTSDFLMRAQARNGTTINMLTGNFSYGSGIGPILKKTMETMGYTSLDNPNPYRPSIIDPSTLTSSSNTIKPYRLRLDIGLIITIITTLVLYILPKEMA</sequence>
<gene>
    <name evidence="3" type="ORF">CPELLU_LOCUS13662</name>
</gene>
<evidence type="ECO:0000313" key="3">
    <source>
        <dbReference type="EMBL" id="CAG8733830.1"/>
    </source>
</evidence>
<keyword evidence="2" id="KW-0732">Signal</keyword>
<dbReference type="Proteomes" id="UP000789759">
    <property type="component" value="Unassembled WGS sequence"/>
</dbReference>
<reference evidence="3" key="1">
    <citation type="submission" date="2021-06" db="EMBL/GenBank/DDBJ databases">
        <authorList>
            <person name="Kallberg Y."/>
            <person name="Tangrot J."/>
            <person name="Rosling A."/>
        </authorList>
    </citation>
    <scope>NUCLEOTIDE SEQUENCE</scope>
    <source>
        <strain evidence="3">FL966</strain>
    </source>
</reference>
<keyword evidence="1" id="KW-0812">Transmembrane</keyword>
<evidence type="ECO:0000256" key="1">
    <source>
        <dbReference type="SAM" id="Phobius"/>
    </source>
</evidence>
<feature type="chain" id="PRO_5040492066" evidence="2">
    <location>
        <begin position="17"/>
        <end position="437"/>
    </location>
</feature>
<comment type="caution">
    <text evidence="3">The sequence shown here is derived from an EMBL/GenBank/DDBJ whole genome shotgun (WGS) entry which is preliminary data.</text>
</comment>
<protein>
    <submittedName>
        <fullName evidence="3">14802_t:CDS:1</fullName>
    </submittedName>
</protein>
<feature type="signal peptide" evidence="2">
    <location>
        <begin position="1"/>
        <end position="16"/>
    </location>
</feature>
<evidence type="ECO:0000313" key="4">
    <source>
        <dbReference type="Proteomes" id="UP000789759"/>
    </source>
</evidence>
<evidence type="ECO:0000256" key="2">
    <source>
        <dbReference type="SAM" id="SignalP"/>
    </source>
</evidence>
<keyword evidence="1" id="KW-1133">Transmembrane helix</keyword>
<name>A0A9N9IEK9_9GLOM</name>
<dbReference type="OrthoDB" id="73465at2759"/>
<dbReference type="EMBL" id="CAJVQA010014898">
    <property type="protein sequence ID" value="CAG8733830.1"/>
    <property type="molecule type" value="Genomic_DNA"/>
</dbReference>